<evidence type="ECO:0008006" key="3">
    <source>
        <dbReference type="Google" id="ProtNLM"/>
    </source>
</evidence>
<protein>
    <recommendedName>
        <fullName evidence="3">Aminoglycoside phosphotransferase domain-containing protein</fullName>
    </recommendedName>
</protein>
<evidence type="ECO:0000313" key="1">
    <source>
        <dbReference type="EMBL" id="KAJ5342454.1"/>
    </source>
</evidence>
<reference evidence="1" key="1">
    <citation type="submission" date="2022-12" db="EMBL/GenBank/DDBJ databases">
        <authorList>
            <person name="Petersen C."/>
        </authorList>
    </citation>
    <scope>NUCLEOTIDE SEQUENCE</scope>
    <source>
        <strain evidence="1">IBT 35675</strain>
    </source>
</reference>
<organism evidence="1 2">
    <name type="scientific">Penicillium brevicompactum</name>
    <dbReference type="NCBI Taxonomy" id="5074"/>
    <lineage>
        <taxon>Eukaryota</taxon>
        <taxon>Fungi</taxon>
        <taxon>Dikarya</taxon>
        <taxon>Ascomycota</taxon>
        <taxon>Pezizomycotina</taxon>
        <taxon>Eurotiomycetes</taxon>
        <taxon>Eurotiomycetidae</taxon>
        <taxon>Eurotiales</taxon>
        <taxon>Aspergillaceae</taxon>
        <taxon>Penicillium</taxon>
    </lineage>
</organism>
<dbReference type="SUPFAM" id="SSF56112">
    <property type="entry name" value="Protein kinase-like (PK-like)"/>
    <property type="match status" value="1"/>
</dbReference>
<dbReference type="PANTHER" id="PTHR21310">
    <property type="entry name" value="AMINOGLYCOSIDE PHOSPHOTRANSFERASE-RELATED-RELATED"/>
    <property type="match status" value="1"/>
</dbReference>
<sequence>MPPILKGRLMFFDETAWDRADDLLQGWKNKLFTTESIQRITDLLSHKASPPYRLFPPQKGSFNMVIRLQFTDTTSSIIRFPIPGYSIFPKEKVAAEVAVMRFLQNTSIRVPQIHIVDSDPILGPYIIMEYIEHDSDLVDALNTPTIPITDRPILDPAIDESRLRHVYGQMGDLLLELTKHEFPSIGSLTQYQDEWVIKDRPLSINMNELVQVGCVDPDDLPHGPFESGAGYIATLAELHMTHLSAQRNDAIEDAEDCRVKYIARCLFRRLAREKRLTNPAFEGSFRLFCDDLRPANVLACQDSIAAAIDWEFTYAAPLDFVYAPPCWLLLERPEYWEGGIDDWECAYASRLEIFLEELEEQEEEKIREGLLREDQRLAGHMRKSWETGDFWVSYAARRSWAFDIVYWARIDRRFFGEGDLEDRVALLTQEERDDMDVFVSRKLHEMEVGGLKSRYGSPTE</sequence>
<reference evidence="1" key="2">
    <citation type="journal article" date="2023" name="IMA Fungus">
        <title>Comparative genomic study of the Penicillium genus elucidates a diverse pangenome and 15 lateral gene transfer events.</title>
        <authorList>
            <person name="Petersen C."/>
            <person name="Sorensen T."/>
            <person name="Nielsen M.R."/>
            <person name="Sondergaard T.E."/>
            <person name="Sorensen J.L."/>
            <person name="Fitzpatrick D.A."/>
            <person name="Frisvad J.C."/>
            <person name="Nielsen K.L."/>
        </authorList>
    </citation>
    <scope>NUCLEOTIDE SEQUENCE</scope>
    <source>
        <strain evidence="1">IBT 35675</strain>
    </source>
</reference>
<evidence type="ECO:0000313" key="2">
    <source>
        <dbReference type="Proteomes" id="UP001148299"/>
    </source>
</evidence>
<dbReference type="InterPro" id="IPR011009">
    <property type="entry name" value="Kinase-like_dom_sf"/>
</dbReference>
<dbReference type="Proteomes" id="UP001148299">
    <property type="component" value="Unassembled WGS sequence"/>
</dbReference>
<comment type="caution">
    <text evidence="1">The sequence shown here is derived from an EMBL/GenBank/DDBJ whole genome shotgun (WGS) entry which is preliminary data.</text>
</comment>
<dbReference type="InterPro" id="IPR051678">
    <property type="entry name" value="AGP_Transferase"/>
</dbReference>
<dbReference type="EMBL" id="JAPZBR010000008">
    <property type="protein sequence ID" value="KAJ5342454.1"/>
    <property type="molecule type" value="Genomic_DNA"/>
</dbReference>
<dbReference type="AlphaFoldDB" id="A0A9W9UJ98"/>
<dbReference type="Gene3D" id="3.30.200.20">
    <property type="entry name" value="Phosphorylase Kinase, domain 1"/>
    <property type="match status" value="1"/>
</dbReference>
<proteinExistence type="predicted"/>
<keyword evidence="2" id="KW-1185">Reference proteome</keyword>
<dbReference type="PANTHER" id="PTHR21310:SF37">
    <property type="entry name" value="AMINOGLYCOSIDE PHOSPHOTRANSFERASE DOMAIN-CONTAINING PROTEIN"/>
    <property type="match status" value="1"/>
</dbReference>
<name>A0A9W9UJ98_PENBR</name>
<accession>A0A9W9UJ98</accession>
<gene>
    <name evidence="1" type="ORF">N7541_011578</name>
</gene>